<protein>
    <submittedName>
        <fullName evidence="2">Cyclase</fullName>
    </submittedName>
</protein>
<dbReference type="PANTHER" id="PTHR33824:SF7">
    <property type="entry name" value="POLYKETIDE CYCLASE_DEHYDRASE AND LIPID TRANSPORT SUPERFAMILY PROTEIN"/>
    <property type="match status" value="1"/>
</dbReference>
<dbReference type="OrthoDB" id="3695445at2"/>
<accession>A0A540VY76</accession>
<dbReference type="SUPFAM" id="SSF55961">
    <property type="entry name" value="Bet v1-like"/>
    <property type="match status" value="1"/>
</dbReference>
<dbReference type="PANTHER" id="PTHR33824">
    <property type="entry name" value="POLYKETIDE CYCLASE/DEHYDRASE AND LIPID TRANSPORT SUPERFAMILY PROTEIN"/>
    <property type="match status" value="1"/>
</dbReference>
<dbReference type="InterPro" id="IPR047137">
    <property type="entry name" value="ORF3"/>
</dbReference>
<dbReference type="Pfam" id="PF03364">
    <property type="entry name" value="Polyketide_cyc"/>
    <property type="match status" value="1"/>
</dbReference>
<dbReference type="RefSeq" id="WP_141632431.1">
    <property type="nucleotide sequence ID" value="NZ_VIGB01000003.1"/>
</dbReference>
<dbReference type="InterPro" id="IPR023393">
    <property type="entry name" value="START-like_dom_sf"/>
</dbReference>
<sequence>MHTLEEQIDLDVPMQVAWEQLHRVHQYPDFVDGVKHAHAHGNHRAHLETEVRGQERVFETEITDRGGDQVMNWRTMDGAHLNGTVVLRQLDAGSTQMQVRLEYEPDAVHQTYGGPRGFAQSGAIERTVRGDLEHFKQLVESDRPVPGGP</sequence>
<organism evidence="2 3">
    <name type="scientific">Kitasatospora acidiphila</name>
    <dbReference type="NCBI Taxonomy" id="2567942"/>
    <lineage>
        <taxon>Bacteria</taxon>
        <taxon>Bacillati</taxon>
        <taxon>Actinomycetota</taxon>
        <taxon>Actinomycetes</taxon>
        <taxon>Kitasatosporales</taxon>
        <taxon>Streptomycetaceae</taxon>
        <taxon>Kitasatospora</taxon>
    </lineage>
</organism>
<dbReference type="InterPro" id="IPR005031">
    <property type="entry name" value="COQ10_START"/>
</dbReference>
<evidence type="ECO:0000313" key="2">
    <source>
        <dbReference type="EMBL" id="TQF01702.1"/>
    </source>
</evidence>
<dbReference type="Proteomes" id="UP000319103">
    <property type="component" value="Unassembled WGS sequence"/>
</dbReference>
<comment type="caution">
    <text evidence="2">The sequence shown here is derived from an EMBL/GenBank/DDBJ whole genome shotgun (WGS) entry which is preliminary data.</text>
</comment>
<gene>
    <name evidence="2" type="ORF">E6W39_04870</name>
</gene>
<name>A0A540VY76_9ACTN</name>
<feature type="domain" description="Coenzyme Q-binding protein COQ10 START" evidence="1">
    <location>
        <begin position="11"/>
        <end position="128"/>
    </location>
</feature>
<dbReference type="AlphaFoldDB" id="A0A540VY76"/>
<keyword evidence="3" id="KW-1185">Reference proteome</keyword>
<evidence type="ECO:0000313" key="3">
    <source>
        <dbReference type="Proteomes" id="UP000319103"/>
    </source>
</evidence>
<reference evidence="2 3" key="1">
    <citation type="submission" date="2019-06" db="EMBL/GenBank/DDBJ databases">
        <title>Description of Kitasatospora acidophila sp. nov. isolated from pine grove soil, and reclassification of Streptomyces novaecaesareae to Kitasatospora novaeceasareae comb. nov.</title>
        <authorList>
            <person name="Kim M.J."/>
        </authorList>
    </citation>
    <scope>NUCLEOTIDE SEQUENCE [LARGE SCALE GENOMIC DNA]</scope>
    <source>
        <strain evidence="2 3">MMS16-CNU292</strain>
    </source>
</reference>
<dbReference type="EMBL" id="VIGB01000003">
    <property type="protein sequence ID" value="TQF01702.1"/>
    <property type="molecule type" value="Genomic_DNA"/>
</dbReference>
<proteinExistence type="predicted"/>
<evidence type="ECO:0000259" key="1">
    <source>
        <dbReference type="Pfam" id="PF03364"/>
    </source>
</evidence>
<dbReference type="Gene3D" id="3.30.530.20">
    <property type="match status" value="1"/>
</dbReference>